<dbReference type="SUPFAM" id="SSF55811">
    <property type="entry name" value="Nudix"/>
    <property type="match status" value="1"/>
</dbReference>
<name>A0ABY3X2N0_9GAMM</name>
<evidence type="ECO:0000259" key="1">
    <source>
        <dbReference type="PROSITE" id="PS51462"/>
    </source>
</evidence>
<feature type="domain" description="Nudix hydrolase" evidence="1">
    <location>
        <begin position="117"/>
        <end position="261"/>
    </location>
</feature>
<evidence type="ECO:0000313" key="3">
    <source>
        <dbReference type="Proteomes" id="UP000829542"/>
    </source>
</evidence>
<dbReference type="Proteomes" id="UP000829542">
    <property type="component" value="Chromosome"/>
</dbReference>
<dbReference type="InterPro" id="IPR031804">
    <property type="entry name" value="DUF4743"/>
</dbReference>
<accession>A0ABY3X2N0</accession>
<proteinExistence type="predicted"/>
<dbReference type="RefSeq" id="WP_242147354.1">
    <property type="nucleotide sequence ID" value="NZ_CP093379.1"/>
</dbReference>
<dbReference type="Pfam" id="PF15916">
    <property type="entry name" value="DUF4743"/>
    <property type="match status" value="1"/>
</dbReference>
<dbReference type="Pfam" id="PF00293">
    <property type="entry name" value="NUDIX"/>
    <property type="match status" value="1"/>
</dbReference>
<dbReference type="EMBL" id="CP093379">
    <property type="protein sequence ID" value="UNM95272.1"/>
    <property type="molecule type" value="Genomic_DNA"/>
</dbReference>
<dbReference type="Gene3D" id="3.90.79.10">
    <property type="entry name" value="Nucleoside Triphosphate Pyrophosphohydrolase"/>
    <property type="match status" value="1"/>
</dbReference>
<keyword evidence="3" id="KW-1185">Reference proteome</keyword>
<evidence type="ECO:0000313" key="2">
    <source>
        <dbReference type="EMBL" id="UNM95272.1"/>
    </source>
</evidence>
<dbReference type="InterPro" id="IPR015797">
    <property type="entry name" value="NUDIX_hydrolase-like_dom_sf"/>
</dbReference>
<reference evidence="2 3" key="1">
    <citation type="submission" date="2022-03" db="EMBL/GenBank/DDBJ databases">
        <title>Ignatzschineria rhizosphaerae HR5S32.</title>
        <authorList>
            <person name="Sun J.Q."/>
            <person name="Feng J.Y."/>
        </authorList>
    </citation>
    <scope>NUCLEOTIDE SEQUENCE [LARGE SCALE GENOMIC DNA]</scope>
    <source>
        <strain evidence="2 3">HR5S32</strain>
    </source>
</reference>
<dbReference type="CDD" id="cd03676">
    <property type="entry name" value="NUDIX_Tnr3_like"/>
    <property type="match status" value="1"/>
</dbReference>
<sequence>MLENLFKYLPTPQFKHYLPLTFHQQQIGWVHLDYLEILHHFPEIFTIKSDQIQFTEKFVQAPFKERTAQLAEFSSALQQTGIITNWRDESYGIYLPGSDLHNALFTIERGVAPLLGFRVFGVHINGYQKPISNTAIEYIWIAKRSKLKKIEPHKLDNLAAGGLSYGENPLESAQREAMEEANIPQILTQNLHFSAPFNYLAEFNKTIRNECIYVFDLALPETFTPTINDGEVENFFKLSPKEIITALLDGEKFKPNSGLVTLHFLLRNALTSFSNNEKTLLQQKLGLI</sequence>
<gene>
    <name evidence="2" type="ORF">MMG00_08510</name>
</gene>
<dbReference type="InterPro" id="IPR000086">
    <property type="entry name" value="NUDIX_hydrolase_dom"/>
</dbReference>
<dbReference type="PROSITE" id="PS51462">
    <property type="entry name" value="NUDIX"/>
    <property type="match status" value="1"/>
</dbReference>
<organism evidence="2 3">
    <name type="scientific">Ignatzschineria rhizosphaerae</name>
    <dbReference type="NCBI Taxonomy" id="2923279"/>
    <lineage>
        <taxon>Bacteria</taxon>
        <taxon>Pseudomonadati</taxon>
        <taxon>Pseudomonadota</taxon>
        <taxon>Gammaproteobacteria</taxon>
        <taxon>Cardiobacteriales</taxon>
        <taxon>Ignatzschineriaceae</taxon>
        <taxon>Ignatzschineria</taxon>
    </lineage>
</organism>
<protein>
    <submittedName>
        <fullName evidence="2">DUF4743 domain-containing protein</fullName>
    </submittedName>
</protein>